<dbReference type="InterPro" id="IPR011448">
    <property type="entry name" value="DUF1554"/>
</dbReference>
<accession>H2CG64</accession>
<dbReference type="Pfam" id="PF07603">
    <property type="entry name" value="Lcl_C"/>
    <property type="match status" value="1"/>
</dbReference>
<reference evidence="3 4" key="1">
    <citation type="submission" date="2011-10" db="EMBL/GenBank/DDBJ databases">
        <title>The Improved High-Quality Draft genome of Leptonema illini DSM 21528.</title>
        <authorList>
            <consortium name="US DOE Joint Genome Institute (JGI-PGF)"/>
            <person name="Lucas S."/>
            <person name="Copeland A."/>
            <person name="Lapidus A."/>
            <person name="Glavina del Rio T."/>
            <person name="Dalin E."/>
            <person name="Tice H."/>
            <person name="Bruce D."/>
            <person name="Goodwin L."/>
            <person name="Pitluck S."/>
            <person name="Peters L."/>
            <person name="Mikhailova N."/>
            <person name="Held B."/>
            <person name="Kyrpides N."/>
            <person name="Mavromatis K."/>
            <person name="Ivanova N."/>
            <person name="Markowitz V."/>
            <person name="Cheng J.-F."/>
            <person name="Hugenholtz P."/>
            <person name="Woyke T."/>
            <person name="Wu D."/>
            <person name="Gronow S."/>
            <person name="Wellnitz S."/>
            <person name="Brambilla E.-M."/>
            <person name="Klenk H.-P."/>
            <person name="Eisen J.A."/>
        </authorList>
    </citation>
    <scope>NUCLEOTIDE SEQUENCE [LARGE SCALE GENOMIC DNA]</scope>
    <source>
        <strain evidence="3 4">DSM 21528</strain>
    </source>
</reference>
<dbReference type="RefSeq" id="WP_002770678.1">
    <property type="nucleotide sequence ID" value="NZ_JH597773.1"/>
</dbReference>
<dbReference type="Pfam" id="PF07588">
    <property type="entry name" value="DUF1554"/>
    <property type="match status" value="1"/>
</dbReference>
<feature type="domain" description="Lcl C-terminal" evidence="2">
    <location>
        <begin position="410"/>
        <end position="548"/>
    </location>
</feature>
<sequence length="552" mass="57960">MRTAWLSIIALLTQSCLQSIEEVDVDPMALLQGLFSNPASATTASGFAVGGQIYGDIPTGLQLDFSGTDCGAPQTISPSTTGSYQFNGVPDGCTAADVLISLQPTASYCSIYNNTGRAVSGASISDIDLYCFAVEMPAGPLIVYENAPVTIDIRLSASPGLNPVTVSFASSNVGITTTASLIFTAANYGTYQQITINNPADANLLAESATITSSVAAHNLTDVDVNSFDTTGGSTARFLFVTSGTHNGNFAGDGALTGSNWMQKADWYCSLPANRPASLTGPENYRAVLTDGLLRVSQVGSQLAWPVRDSVAYYGHDGTPFATANTDNVFTFPVSNPIPGGGNYWTGINTVATWNSTDNCNSWASGSIAFNGSYGIGTFTNSSLINQGSQSCDQLKSLLCAQDLRDSGDGTISSAHQNLLWQKCESGQTWSGSCTGAVSFYAYCSSANDTCNGGSTPGSLDGFGASPAYNYCNSLGLAGRSWRVPTRAELQELFRATRQDSSLLPGLVTVQYYLSTESHSIDRAYAILFSGGTEGNLMKNSTFRIRCVSDGM</sequence>
<dbReference type="PANTHER" id="PTHR35812:SF1">
    <property type="entry name" value="LIPOPROTEIN"/>
    <property type="match status" value="1"/>
</dbReference>
<dbReference type="PROSITE" id="PS51257">
    <property type="entry name" value="PROKAR_LIPOPROTEIN"/>
    <property type="match status" value="1"/>
</dbReference>
<evidence type="ECO:0000313" key="3">
    <source>
        <dbReference type="EMBL" id="EHQ05745.1"/>
    </source>
</evidence>
<dbReference type="EMBL" id="JH597773">
    <property type="protein sequence ID" value="EHQ05745.1"/>
    <property type="molecule type" value="Genomic_DNA"/>
</dbReference>
<evidence type="ECO:0000313" key="4">
    <source>
        <dbReference type="Proteomes" id="UP000005737"/>
    </source>
</evidence>
<protein>
    <submittedName>
        <fullName evidence="3">Uncharacterized protein</fullName>
    </submittedName>
</protein>
<dbReference type="Gene3D" id="3.10.100.10">
    <property type="entry name" value="Mannose-Binding Protein A, subunit A"/>
    <property type="match status" value="1"/>
</dbReference>
<dbReference type="HOGENOM" id="CLU_493313_0_0_12"/>
<name>H2CG64_9LEPT</name>
<dbReference type="InterPro" id="IPR016187">
    <property type="entry name" value="CTDL_fold"/>
</dbReference>
<gene>
    <name evidence="3" type="ORF">Lepil_1047</name>
</gene>
<dbReference type="PANTHER" id="PTHR35812">
    <property type="entry name" value="LIPOPROTEIN"/>
    <property type="match status" value="1"/>
</dbReference>
<evidence type="ECO:0000259" key="2">
    <source>
        <dbReference type="Pfam" id="PF07603"/>
    </source>
</evidence>
<dbReference type="InterPro" id="IPR016186">
    <property type="entry name" value="C-type_lectin-like/link_sf"/>
</dbReference>
<dbReference type="InterPro" id="IPR011460">
    <property type="entry name" value="Lcl_C"/>
</dbReference>
<evidence type="ECO:0000259" key="1">
    <source>
        <dbReference type="Pfam" id="PF07588"/>
    </source>
</evidence>
<organism evidence="3 4">
    <name type="scientific">Leptonema illini DSM 21528</name>
    <dbReference type="NCBI Taxonomy" id="929563"/>
    <lineage>
        <taxon>Bacteria</taxon>
        <taxon>Pseudomonadati</taxon>
        <taxon>Spirochaetota</taxon>
        <taxon>Spirochaetia</taxon>
        <taxon>Leptospirales</taxon>
        <taxon>Leptospiraceae</taxon>
        <taxon>Leptonema</taxon>
    </lineage>
</organism>
<dbReference type="Proteomes" id="UP000005737">
    <property type="component" value="Unassembled WGS sequence"/>
</dbReference>
<dbReference type="AlphaFoldDB" id="H2CG64"/>
<proteinExistence type="predicted"/>
<dbReference type="SUPFAM" id="SSF56436">
    <property type="entry name" value="C-type lectin-like"/>
    <property type="match status" value="1"/>
</dbReference>
<feature type="domain" description="DUF1554" evidence="1">
    <location>
        <begin position="262"/>
        <end position="377"/>
    </location>
</feature>
<keyword evidence="4" id="KW-1185">Reference proteome</keyword>